<evidence type="ECO:0000313" key="2">
    <source>
        <dbReference type="Proteomes" id="UP000053001"/>
    </source>
</evidence>
<organism evidence="1 2">
    <name type="scientific">Leptosomus discolor</name>
    <name type="common">Madagascar cuckoo roller</name>
    <name type="synonym">Cuculus discolor</name>
    <dbReference type="NCBI Taxonomy" id="188344"/>
    <lineage>
        <taxon>Eukaryota</taxon>
        <taxon>Metazoa</taxon>
        <taxon>Chordata</taxon>
        <taxon>Craniata</taxon>
        <taxon>Vertebrata</taxon>
        <taxon>Euteleostomi</taxon>
        <taxon>Archelosauria</taxon>
        <taxon>Archosauria</taxon>
        <taxon>Dinosauria</taxon>
        <taxon>Saurischia</taxon>
        <taxon>Theropoda</taxon>
        <taxon>Coelurosauria</taxon>
        <taxon>Aves</taxon>
        <taxon>Neognathae</taxon>
        <taxon>Neoaves</taxon>
        <taxon>Telluraves</taxon>
        <taxon>Coraciimorphae</taxon>
        <taxon>Coraciiformes</taxon>
        <taxon>Leptosomidae</taxon>
        <taxon>Leptosomus</taxon>
    </lineage>
</organism>
<keyword evidence="2" id="KW-1185">Reference proteome</keyword>
<protein>
    <submittedName>
        <fullName evidence="1">Uncharacterized protein</fullName>
    </submittedName>
</protein>
<dbReference type="AlphaFoldDB" id="A0A091PC43"/>
<dbReference type="EMBL" id="KK670994">
    <property type="protein sequence ID" value="KFQ04946.1"/>
    <property type="molecule type" value="Genomic_DNA"/>
</dbReference>
<dbReference type="Proteomes" id="UP000053001">
    <property type="component" value="Unassembled WGS sequence"/>
</dbReference>
<sequence length="34" mass="3898">CGCLDMHSHIVKLLQKIRGSPLKSYLGLVQELWM</sequence>
<accession>A0A091PC43</accession>
<reference evidence="1 2" key="1">
    <citation type="submission" date="2014-04" db="EMBL/GenBank/DDBJ databases">
        <title>Genome evolution of avian class.</title>
        <authorList>
            <person name="Zhang G."/>
            <person name="Li C."/>
        </authorList>
    </citation>
    <scope>NUCLEOTIDE SEQUENCE [LARGE SCALE GENOMIC DNA]</scope>
    <source>
        <strain evidence="1">BGI_N330</strain>
    </source>
</reference>
<feature type="non-terminal residue" evidence="1">
    <location>
        <position position="34"/>
    </location>
</feature>
<evidence type="ECO:0000313" key="1">
    <source>
        <dbReference type="EMBL" id="KFQ04946.1"/>
    </source>
</evidence>
<dbReference type="PhylomeDB" id="A0A091PC43"/>
<feature type="non-terminal residue" evidence="1">
    <location>
        <position position="1"/>
    </location>
</feature>
<gene>
    <name evidence="1" type="ORF">N330_12546</name>
</gene>
<proteinExistence type="predicted"/>
<name>A0A091PC43_LEPDC</name>